<dbReference type="Pfam" id="PF03571">
    <property type="entry name" value="Peptidase_M49"/>
    <property type="match status" value="2"/>
</dbReference>
<organism evidence="3 4">
    <name type="scientific">Bacteroides luti</name>
    <dbReference type="NCBI Taxonomy" id="1297750"/>
    <lineage>
        <taxon>Bacteria</taxon>
        <taxon>Pseudomonadati</taxon>
        <taxon>Bacteroidota</taxon>
        <taxon>Bacteroidia</taxon>
        <taxon>Bacteroidales</taxon>
        <taxon>Bacteroidaceae</taxon>
        <taxon>Bacteroides</taxon>
    </lineage>
</organism>
<dbReference type="Gene3D" id="3.30.540.30">
    <property type="match status" value="2"/>
</dbReference>
<keyword evidence="4" id="KW-1185">Reference proteome</keyword>
<dbReference type="GO" id="GO:0046872">
    <property type="term" value="F:metal ion binding"/>
    <property type="evidence" value="ECO:0007669"/>
    <property type="project" value="UniProtKB-KW"/>
</dbReference>
<name>A0A1M4WXW3_9BACE</name>
<dbReference type="Proteomes" id="UP000184509">
    <property type="component" value="Unassembled WGS sequence"/>
</dbReference>
<protein>
    <submittedName>
        <fullName evidence="3">Dipeptidyl-peptidase-3</fullName>
    </submittedName>
</protein>
<proteinExistence type="predicted"/>
<evidence type="ECO:0000313" key="3">
    <source>
        <dbReference type="EMBL" id="SHE86030.1"/>
    </source>
</evidence>
<dbReference type="AlphaFoldDB" id="A0A1M4WXW3"/>
<gene>
    <name evidence="3" type="ORF">SAMN05444405_103203</name>
</gene>
<dbReference type="EMBL" id="FQTV01000003">
    <property type="protein sequence ID" value="SHE86030.1"/>
    <property type="molecule type" value="Genomic_DNA"/>
</dbReference>
<dbReference type="STRING" id="1297750.SAMN05444405_103203"/>
<evidence type="ECO:0000313" key="4">
    <source>
        <dbReference type="Proteomes" id="UP000184509"/>
    </source>
</evidence>
<dbReference type="GO" id="GO:0016787">
    <property type="term" value="F:hydrolase activity"/>
    <property type="evidence" value="ECO:0007669"/>
    <property type="project" value="UniProtKB-KW"/>
</dbReference>
<dbReference type="PANTHER" id="PTHR23422">
    <property type="entry name" value="DIPEPTIDYL PEPTIDASE III-RELATED"/>
    <property type="match status" value="1"/>
</dbReference>
<reference evidence="3 4" key="1">
    <citation type="submission" date="2016-11" db="EMBL/GenBank/DDBJ databases">
        <authorList>
            <person name="Jaros S."/>
            <person name="Januszkiewicz K."/>
            <person name="Wedrychowicz H."/>
        </authorList>
    </citation>
    <scope>NUCLEOTIDE SEQUENCE [LARGE SCALE GENOMIC DNA]</scope>
    <source>
        <strain evidence="3 4">DSM 26991</strain>
    </source>
</reference>
<keyword evidence="1" id="KW-0479">Metal-binding</keyword>
<evidence type="ECO:0000256" key="1">
    <source>
        <dbReference type="ARBA" id="ARBA00022723"/>
    </source>
</evidence>
<keyword evidence="2" id="KW-0378">Hydrolase</keyword>
<dbReference type="InterPro" id="IPR039461">
    <property type="entry name" value="Peptidase_M49"/>
</dbReference>
<sequence length="672" mass="76484">MIVSFLSSCGNLKKATETDKFDYTVEKFADLQILRYKVHGFDELPLKQKELIYYLSQAALEGRDILFDQNGKYNVIIRRLLEAAYTNYSGDKKDTNYVNMETYLKRVWFSNGIHHHYGYEKFVPGFTPEFFKGVIEKIDPSKLPLEKGQTVAQLCDEIFPVIFDPKVMPKRVNQADGEDLILTSASNYYEGVTQAEAEDFYNKLKDPKDTTPISYGLNSRLVKENGKVFEKVWKVGGLYSPALEKIVYWLKKAESVTENDTQKAVISKLIEYYNTGDLKKFDEYCIQWVKDLNSHVDFVNGFTENYGDPLGMKASWESLVNFKDVEATKRTETISANAQWFEDHSPVDKKFKKEEVKGVSAKVITAAILAGDLYPATAIGINLPNANWIRTQHGSKSVTIGNLTDAYNKAAHGNGFFEEFAYSKAEIEMNDKYADITNDLHTDLHECLGHGSGKLLPGTDPNALKAYDSTIEEARADLFGLYYLPDQKMVDLGIIPSADAFKAEYYSFMMNGLMTQLVRIQPGNNVEEAHMRNRQLIARWVLEKGAPEKVVELVKKDGETFVRINDYQKLRNLFGQLLAEIQRIKSEGDYAAARNLVEAYAVKVDPELHKEILSRYEKLNLAPYKGFLNPVYDVTTDKGGKITDVKVSYNEGYAEQMLRYGREYSSLPNRNE</sequence>
<evidence type="ECO:0000256" key="2">
    <source>
        <dbReference type="ARBA" id="ARBA00022801"/>
    </source>
</evidence>
<dbReference type="PANTHER" id="PTHR23422:SF11">
    <property type="entry name" value="DIPEPTIDYL PEPTIDASE 3"/>
    <property type="match status" value="1"/>
</dbReference>
<accession>A0A1M4WXW3</accession>